<feature type="non-terminal residue" evidence="2">
    <location>
        <position position="70"/>
    </location>
</feature>
<organism evidence="2">
    <name type="scientific">uncultured Sphingosinicella sp</name>
    <dbReference type="NCBI Taxonomy" id="478748"/>
    <lineage>
        <taxon>Bacteria</taxon>
        <taxon>Pseudomonadati</taxon>
        <taxon>Pseudomonadota</taxon>
        <taxon>Alphaproteobacteria</taxon>
        <taxon>Sphingomonadales</taxon>
        <taxon>Sphingosinicellaceae</taxon>
        <taxon>Sphingosinicella</taxon>
        <taxon>environmental samples</taxon>
    </lineage>
</organism>
<evidence type="ECO:0000256" key="1">
    <source>
        <dbReference type="SAM" id="MobiDB-lite"/>
    </source>
</evidence>
<evidence type="ECO:0000313" key="2">
    <source>
        <dbReference type="EMBL" id="CAA9536823.1"/>
    </source>
</evidence>
<reference evidence="2" key="1">
    <citation type="submission" date="2020-02" db="EMBL/GenBank/DDBJ databases">
        <authorList>
            <person name="Meier V. D."/>
        </authorList>
    </citation>
    <scope>NUCLEOTIDE SEQUENCE</scope>
    <source>
        <strain evidence="2">AVDCRST_MAG23</strain>
    </source>
</reference>
<feature type="compositionally biased region" description="Basic residues" evidence="1">
    <location>
        <begin position="21"/>
        <end position="32"/>
    </location>
</feature>
<sequence length="70" mass="8232">DWEAYPSVRGSFDGQETWPERRRRGRGRAARPFRREEERFLDRKGWPPRHGGAPPPPRAALSRPFLHQAL</sequence>
<gene>
    <name evidence="2" type="ORF">AVDCRST_MAG23-1456</name>
</gene>
<feature type="compositionally biased region" description="Basic and acidic residues" evidence="1">
    <location>
        <begin position="33"/>
        <end position="45"/>
    </location>
</feature>
<name>A0A6J4U2Q9_9SPHN</name>
<dbReference type="EMBL" id="CADCWD010000056">
    <property type="protein sequence ID" value="CAA9536823.1"/>
    <property type="molecule type" value="Genomic_DNA"/>
</dbReference>
<feature type="region of interest" description="Disordered" evidence="1">
    <location>
        <begin position="1"/>
        <end position="70"/>
    </location>
</feature>
<protein>
    <submittedName>
        <fullName evidence="2">Uncharacterized protein</fullName>
    </submittedName>
</protein>
<proteinExistence type="predicted"/>
<accession>A0A6J4U2Q9</accession>
<dbReference type="AlphaFoldDB" id="A0A6J4U2Q9"/>
<feature type="non-terminal residue" evidence="2">
    <location>
        <position position="1"/>
    </location>
</feature>